<keyword evidence="2 6" id="KW-0479">Metal-binding</keyword>
<dbReference type="SUPFAM" id="SSF53732">
    <property type="entry name" value="Aconitase iron-sulfur domain"/>
    <property type="match status" value="1"/>
</dbReference>
<dbReference type="Proteomes" id="UP000485562">
    <property type="component" value="Unassembled WGS sequence"/>
</dbReference>
<dbReference type="NCBIfam" id="TIGR02083">
    <property type="entry name" value="LEU2"/>
    <property type="match status" value="1"/>
</dbReference>
<dbReference type="CDD" id="cd01583">
    <property type="entry name" value="IPMI"/>
    <property type="match status" value="1"/>
</dbReference>
<feature type="binding site" evidence="6">
    <location>
        <position position="298"/>
    </location>
    <ligand>
        <name>[4Fe-4S] cluster</name>
        <dbReference type="ChEBI" id="CHEBI:49883"/>
    </ligand>
</feature>
<dbReference type="PANTHER" id="PTHR43822">
    <property type="entry name" value="HOMOACONITASE, MITOCHONDRIAL-RELATED"/>
    <property type="match status" value="1"/>
</dbReference>
<comment type="pathway">
    <text evidence="6">Amino-acid biosynthesis; L-leucine biosynthesis; L-leucine from 3-methyl-2-oxobutanoate: step 2/4.</text>
</comment>
<keyword evidence="6" id="KW-0028">Amino-acid biosynthesis</keyword>
<feature type="binding site" evidence="6">
    <location>
        <position position="361"/>
    </location>
    <ligand>
        <name>[4Fe-4S] cluster</name>
        <dbReference type="ChEBI" id="CHEBI:49883"/>
    </ligand>
</feature>
<dbReference type="Pfam" id="PF00330">
    <property type="entry name" value="Aconitase"/>
    <property type="match status" value="1"/>
</dbReference>
<dbReference type="InterPro" id="IPR018136">
    <property type="entry name" value="Aconitase_4Fe-4S_BS"/>
</dbReference>
<evidence type="ECO:0000256" key="1">
    <source>
        <dbReference type="ARBA" id="ARBA00022485"/>
    </source>
</evidence>
<dbReference type="PROSITE" id="PS01244">
    <property type="entry name" value="ACONITASE_2"/>
    <property type="match status" value="1"/>
</dbReference>
<gene>
    <name evidence="8" type="primary">dmdA</name>
    <name evidence="6" type="synonym">leuC</name>
    <name evidence="8" type="ORF">BWX89_00292</name>
</gene>
<evidence type="ECO:0000259" key="7">
    <source>
        <dbReference type="Pfam" id="PF00330"/>
    </source>
</evidence>
<evidence type="ECO:0000256" key="6">
    <source>
        <dbReference type="HAMAP-Rule" id="MF_01027"/>
    </source>
</evidence>
<dbReference type="NCBIfam" id="TIGR01343">
    <property type="entry name" value="hacA_fam"/>
    <property type="match status" value="1"/>
</dbReference>
<dbReference type="InterPro" id="IPR015931">
    <property type="entry name" value="Acnase/IPM_dHydase_lsu_aba_1/3"/>
</dbReference>
<dbReference type="PROSITE" id="PS00450">
    <property type="entry name" value="ACONITASE_1"/>
    <property type="match status" value="1"/>
</dbReference>
<keyword evidence="5 6" id="KW-0456">Lyase</keyword>
<dbReference type="PANTHER" id="PTHR43822:SF16">
    <property type="entry name" value="3-ISOPROPYLMALATE DEHYDRATASE LARGE SUBUNIT 2"/>
    <property type="match status" value="1"/>
</dbReference>
<proteinExistence type="inferred from homology"/>
<comment type="catalytic activity">
    <reaction evidence="6">
        <text>(2R,3S)-3-isopropylmalate = (2S)-2-isopropylmalate</text>
        <dbReference type="Rhea" id="RHEA:32287"/>
        <dbReference type="ChEBI" id="CHEBI:1178"/>
        <dbReference type="ChEBI" id="CHEBI:35121"/>
        <dbReference type="EC" id="4.2.1.33"/>
    </reaction>
</comment>
<dbReference type="GO" id="GO:0046872">
    <property type="term" value="F:metal ion binding"/>
    <property type="evidence" value="ECO:0007669"/>
    <property type="project" value="UniProtKB-KW"/>
</dbReference>
<evidence type="ECO:0000256" key="4">
    <source>
        <dbReference type="ARBA" id="ARBA00023014"/>
    </source>
</evidence>
<evidence type="ECO:0000256" key="2">
    <source>
        <dbReference type="ARBA" id="ARBA00022723"/>
    </source>
</evidence>
<dbReference type="EMBL" id="MWDQ01000026">
    <property type="protein sequence ID" value="OQB74934.1"/>
    <property type="molecule type" value="Genomic_DNA"/>
</dbReference>
<dbReference type="HAMAP" id="MF_01027">
    <property type="entry name" value="LeuC_type2"/>
    <property type="match status" value="1"/>
</dbReference>
<keyword evidence="3 6" id="KW-0408">Iron</keyword>
<keyword evidence="6" id="KW-0432">Leucine biosynthesis</keyword>
<dbReference type="NCBIfam" id="TIGR02086">
    <property type="entry name" value="IPMI_arch"/>
    <property type="match status" value="1"/>
</dbReference>
<keyword evidence="4 6" id="KW-0411">Iron-sulfur</keyword>
<dbReference type="InterPro" id="IPR050067">
    <property type="entry name" value="IPM_dehydratase_rel_enz"/>
</dbReference>
<reference evidence="8" key="1">
    <citation type="submission" date="2017-02" db="EMBL/GenBank/DDBJ databases">
        <title>Delving into the versatile metabolic prowess of the omnipresent phylum Bacteroidetes.</title>
        <authorList>
            <person name="Nobu M.K."/>
            <person name="Mei R."/>
            <person name="Narihiro T."/>
            <person name="Kuroda K."/>
            <person name="Liu W.-T."/>
        </authorList>
    </citation>
    <scope>NUCLEOTIDE SEQUENCE</scope>
    <source>
        <strain evidence="8">ADurb.Bin131</strain>
    </source>
</reference>
<dbReference type="InterPro" id="IPR036008">
    <property type="entry name" value="Aconitase_4Fe-4S_dom"/>
</dbReference>
<dbReference type="InterPro" id="IPR006251">
    <property type="entry name" value="Homoacnase/IPMdehydase_lsu"/>
</dbReference>
<accession>A0A1V6CDR5</accession>
<comment type="function">
    <text evidence="6">Catalyzes the isomerization between 2-isopropylmalate and 3-isopropylmalate, via the formation of 2-isopropylmaleate.</text>
</comment>
<comment type="subunit">
    <text evidence="6">Heterodimer of LeuC and LeuD.</text>
</comment>
<evidence type="ECO:0000256" key="3">
    <source>
        <dbReference type="ARBA" id="ARBA00023004"/>
    </source>
</evidence>
<keyword evidence="1 6" id="KW-0004">4Fe-4S</keyword>
<sequence length="419" mass="45218">MTITEKILALHSGKKEVFPGEFIEADVDLILANDITGPLAIEEFESTGIGKVFNPEKIVLVPDHFTPCKDIKSAEMVKILRNFARKYGVIFYEIGKLGIEHALLPEEGFTLPGDLIIGADSHTCTYGAVGAFSTGVGSTDVAAAMITGKVWLKVPPTIRFVYNGRLNNYVGGKDLILYTIGKIGVDGARYKTMEFSGTVIESLACDDRFTICNMAIEAGAKNGIIIPDKITEEFVSLLQRKRESVFLRNDSDARYEGIIEINVDVIQPQVAVPHLPGNSKDVRDVSGIRIDQVVIGSCTNGRITDLRNAAKIARGKKVHPEVRTIIIPATQRVYQQAVKEGLIGIFIEAGCVISPPTCGPCLGGHMGVLGSGEVAIATTNRNFIGRMGHPSSEVYLANPEVAMASAIKGKISHPDEVVK</sequence>
<name>A0A1V6CDR5_UNCT6</name>
<organism evidence="8">
    <name type="scientific">candidate division TA06 bacterium ADurb.Bin131</name>
    <dbReference type="NCBI Taxonomy" id="1852827"/>
    <lineage>
        <taxon>Bacteria</taxon>
        <taxon>Bacteria division TA06</taxon>
    </lineage>
</organism>
<dbReference type="InterPro" id="IPR033941">
    <property type="entry name" value="IPMI_cat"/>
</dbReference>
<dbReference type="InterPro" id="IPR001030">
    <property type="entry name" value="Acoase/IPM_deHydtase_lsu_aba"/>
</dbReference>
<comment type="cofactor">
    <cofactor evidence="6">
        <name>[4Fe-4S] cluster</name>
        <dbReference type="ChEBI" id="CHEBI:49883"/>
    </cofactor>
    <text evidence="6">Binds 1 [4Fe-4S] cluster per subunit.</text>
</comment>
<dbReference type="GO" id="GO:0003861">
    <property type="term" value="F:3-isopropylmalate dehydratase activity"/>
    <property type="evidence" value="ECO:0007669"/>
    <property type="project" value="UniProtKB-UniRule"/>
</dbReference>
<comment type="caution">
    <text evidence="8">The sequence shown here is derived from an EMBL/GenBank/DDBJ whole genome shotgun (WGS) entry which is preliminary data.</text>
</comment>
<dbReference type="NCBIfam" id="NF001614">
    <property type="entry name" value="PRK00402.1"/>
    <property type="match status" value="1"/>
</dbReference>
<dbReference type="PRINTS" id="PR00415">
    <property type="entry name" value="ACONITASE"/>
</dbReference>
<dbReference type="Gene3D" id="3.30.499.10">
    <property type="entry name" value="Aconitase, domain 3"/>
    <property type="match status" value="2"/>
</dbReference>
<dbReference type="UniPathway" id="UPA00048">
    <property type="reaction ID" value="UER00071"/>
</dbReference>
<dbReference type="InterPro" id="IPR011826">
    <property type="entry name" value="HAcnase/IPMdehydase_lsu_prok"/>
</dbReference>
<dbReference type="EC" id="4.2.1.33" evidence="6"/>
<dbReference type="GO" id="GO:0051539">
    <property type="term" value="F:4 iron, 4 sulfur cluster binding"/>
    <property type="evidence" value="ECO:0007669"/>
    <property type="project" value="UniProtKB-KW"/>
</dbReference>
<feature type="domain" description="Aconitase/3-isopropylmalate dehydratase large subunit alpha/beta/alpha" evidence="7">
    <location>
        <begin position="6"/>
        <end position="409"/>
    </location>
</feature>
<dbReference type="InterPro" id="IPR011823">
    <property type="entry name" value="IsopropMal_deHydtase_lsu_bac"/>
</dbReference>
<feature type="binding site" evidence="6">
    <location>
        <position position="358"/>
    </location>
    <ligand>
        <name>[4Fe-4S] cluster</name>
        <dbReference type="ChEBI" id="CHEBI:49883"/>
    </ligand>
</feature>
<protein>
    <recommendedName>
        <fullName evidence="6">3-isopropylmalate dehydratase large subunit</fullName>
        <ecNumber evidence="6">4.2.1.33</ecNumber>
    </recommendedName>
    <alternativeName>
        <fullName evidence="6">Alpha-IPM isomerase</fullName>
        <shortName evidence="6">IPMI</shortName>
    </alternativeName>
    <alternativeName>
        <fullName evidence="6">Isopropylmalate isomerase</fullName>
    </alternativeName>
</protein>
<dbReference type="AlphaFoldDB" id="A0A1V6CDR5"/>
<dbReference type="GO" id="GO:0009098">
    <property type="term" value="P:L-leucine biosynthetic process"/>
    <property type="evidence" value="ECO:0007669"/>
    <property type="project" value="UniProtKB-UniRule"/>
</dbReference>
<keyword evidence="6" id="KW-0100">Branched-chain amino acid biosynthesis</keyword>
<evidence type="ECO:0000313" key="8">
    <source>
        <dbReference type="EMBL" id="OQB74934.1"/>
    </source>
</evidence>
<comment type="similarity">
    <text evidence="6">Belongs to the aconitase/IPM isomerase family. LeuC type 2 subfamily.</text>
</comment>
<evidence type="ECO:0000256" key="5">
    <source>
        <dbReference type="ARBA" id="ARBA00023239"/>
    </source>
</evidence>